<comment type="caution">
    <text evidence="1">The sequence shown here is derived from an EMBL/GenBank/DDBJ whole genome shotgun (WGS) entry which is preliminary data.</text>
</comment>
<keyword evidence="2" id="KW-1185">Reference proteome</keyword>
<proteinExistence type="predicted"/>
<protein>
    <submittedName>
        <fullName evidence="1">Uncharacterized protein</fullName>
    </submittedName>
</protein>
<sequence>MQPKLTQLQELRRLSDQRRPRPLKPKVYVNVLEEEFRLLLKSKKKRYGKLMSLFTCKRRQRPMTREEVHYKIQQLNRCCLSHIDDSYKIHISRHKGIQTLNEIIDKSDSSDLSRTQIVALVWSSISCLHHFYIRLRIRDRGCMAWVKRNQARKSIRSYDRVIQFCLPYAFDIVLNAIITFFTESNMWSTEYLCSQLLKRFLYITKEGVVTVHSLLDIAEKTSTTNVMSARQVIRVLYQVLKRYPWYDMDDSLMRRLLTMYHHSIVPTDSAFDYVQLRTGIEVMLRHVLMNIPNDGLLKVIKIMIKWITVQEIPDDALLYFSDLIEYTAKLHKINLYRDSLEGELFMMVLELIGSKNRLYSLLGNRVLQHLMDRHRNVQHFSTPRIFFGNLSYDIAIGRYNSEDKAFVRLYRQLIHNSLLNSIKLHGSSRINIECTYASIAILIVEVPCSYIATVIVCLTMGIQETAITTTDIGLAVSHHMHATVIALISLVCWVHDAHIFYDYVIAIMTIRAKNAPHLNPPLRTSYPYAQDHVLWNKPEMFFVDWETSAKEWRLVKVPSLAIYLFVNNFFKVCLIDVTLNELYLSKQ</sequence>
<dbReference type="InParanoid" id="A0A5N4AA22"/>
<dbReference type="InterPro" id="IPR051851">
    <property type="entry name" value="EFR3_Homologs"/>
</dbReference>
<dbReference type="AlphaFoldDB" id="A0A5N4AA22"/>
<dbReference type="GO" id="GO:0072659">
    <property type="term" value="P:protein localization to plasma membrane"/>
    <property type="evidence" value="ECO:0007669"/>
    <property type="project" value="TreeGrafter"/>
</dbReference>
<gene>
    <name evidence="1" type="ORF">PPYR_13795</name>
</gene>
<organism evidence="1 2">
    <name type="scientific">Photinus pyralis</name>
    <name type="common">Common eastern firefly</name>
    <name type="synonym">Lampyris pyralis</name>
    <dbReference type="NCBI Taxonomy" id="7054"/>
    <lineage>
        <taxon>Eukaryota</taxon>
        <taxon>Metazoa</taxon>
        <taxon>Ecdysozoa</taxon>
        <taxon>Arthropoda</taxon>
        <taxon>Hexapoda</taxon>
        <taxon>Insecta</taxon>
        <taxon>Pterygota</taxon>
        <taxon>Neoptera</taxon>
        <taxon>Endopterygota</taxon>
        <taxon>Coleoptera</taxon>
        <taxon>Polyphaga</taxon>
        <taxon>Elateriformia</taxon>
        <taxon>Elateroidea</taxon>
        <taxon>Lampyridae</taxon>
        <taxon>Lampyrinae</taxon>
        <taxon>Photinus</taxon>
    </lineage>
</organism>
<dbReference type="GO" id="GO:0005886">
    <property type="term" value="C:plasma membrane"/>
    <property type="evidence" value="ECO:0007669"/>
    <property type="project" value="TreeGrafter"/>
</dbReference>
<evidence type="ECO:0000313" key="2">
    <source>
        <dbReference type="Proteomes" id="UP000327044"/>
    </source>
</evidence>
<dbReference type="PANTHER" id="PTHR12444">
    <property type="entry name" value="PROTEIN EFR3 HOMOLOG CMP44E"/>
    <property type="match status" value="1"/>
</dbReference>
<accession>A0A5N4AA22</accession>
<dbReference type="EMBL" id="VVIM01000009">
    <property type="protein sequence ID" value="KAB0794175.1"/>
    <property type="molecule type" value="Genomic_DNA"/>
</dbReference>
<dbReference type="Proteomes" id="UP000327044">
    <property type="component" value="Unassembled WGS sequence"/>
</dbReference>
<name>A0A5N4AA22_PHOPY</name>
<dbReference type="PANTHER" id="PTHR12444:SF9">
    <property type="entry name" value="AGAP013133-PA"/>
    <property type="match status" value="1"/>
</dbReference>
<reference evidence="1 2" key="1">
    <citation type="journal article" date="2018" name="Elife">
        <title>Firefly genomes illuminate parallel origins of bioluminescence in beetles.</title>
        <authorList>
            <person name="Fallon T.R."/>
            <person name="Lower S.E."/>
            <person name="Chang C.H."/>
            <person name="Bessho-Uehara M."/>
            <person name="Martin G.J."/>
            <person name="Bewick A.J."/>
            <person name="Behringer M."/>
            <person name="Debat H.J."/>
            <person name="Wong I."/>
            <person name="Day J.C."/>
            <person name="Suvorov A."/>
            <person name="Silva C.J."/>
            <person name="Stanger-Hall K.F."/>
            <person name="Hall D.W."/>
            <person name="Schmitz R.J."/>
            <person name="Nelson D.R."/>
            <person name="Lewis S.M."/>
            <person name="Shigenobu S."/>
            <person name="Bybee S.M."/>
            <person name="Larracuente A.M."/>
            <person name="Oba Y."/>
            <person name="Weng J.K."/>
        </authorList>
    </citation>
    <scope>NUCLEOTIDE SEQUENCE [LARGE SCALE GENOMIC DNA]</scope>
    <source>
        <strain evidence="1">1611_PpyrPB1</strain>
        <tissue evidence="1">Whole body</tissue>
    </source>
</reference>
<evidence type="ECO:0000313" key="1">
    <source>
        <dbReference type="EMBL" id="KAB0794175.1"/>
    </source>
</evidence>